<dbReference type="Proteomes" id="UP000193144">
    <property type="component" value="Unassembled WGS sequence"/>
</dbReference>
<gene>
    <name evidence="3" type="ORF">BCR34DRAFT_557338</name>
</gene>
<evidence type="ECO:0008006" key="5">
    <source>
        <dbReference type="Google" id="ProtNLM"/>
    </source>
</evidence>
<evidence type="ECO:0000313" key="3">
    <source>
        <dbReference type="EMBL" id="ORY16205.1"/>
    </source>
</evidence>
<protein>
    <recommendedName>
        <fullName evidence="5">Secreted protein</fullName>
    </recommendedName>
</protein>
<dbReference type="PROSITE" id="PS51257">
    <property type="entry name" value="PROKAR_LIPOPROTEIN"/>
    <property type="match status" value="1"/>
</dbReference>
<feature type="signal peptide" evidence="2">
    <location>
        <begin position="1"/>
        <end position="27"/>
    </location>
</feature>
<feature type="region of interest" description="Disordered" evidence="1">
    <location>
        <begin position="54"/>
        <end position="78"/>
    </location>
</feature>
<reference evidence="3 4" key="1">
    <citation type="submission" date="2016-07" db="EMBL/GenBank/DDBJ databases">
        <title>Pervasive Adenine N6-methylation of Active Genes in Fungi.</title>
        <authorList>
            <consortium name="DOE Joint Genome Institute"/>
            <person name="Mondo S.J."/>
            <person name="Dannebaum R.O."/>
            <person name="Kuo R.C."/>
            <person name="Labutti K."/>
            <person name="Haridas S."/>
            <person name="Kuo A."/>
            <person name="Salamov A."/>
            <person name="Ahrendt S.R."/>
            <person name="Lipzen A."/>
            <person name="Sullivan W."/>
            <person name="Andreopoulos W.B."/>
            <person name="Clum A."/>
            <person name="Lindquist E."/>
            <person name="Daum C."/>
            <person name="Ramamoorthy G.K."/>
            <person name="Gryganskyi A."/>
            <person name="Culley D."/>
            <person name="Magnuson J.K."/>
            <person name="James T.Y."/>
            <person name="O'Malley M.A."/>
            <person name="Stajich J.E."/>
            <person name="Spatafora J.W."/>
            <person name="Visel A."/>
            <person name="Grigoriev I.V."/>
        </authorList>
    </citation>
    <scope>NUCLEOTIDE SEQUENCE [LARGE SCALE GENOMIC DNA]</scope>
    <source>
        <strain evidence="3 4">CBS 115471</strain>
    </source>
</reference>
<dbReference type="EMBL" id="MCFA01000019">
    <property type="protein sequence ID" value="ORY16205.1"/>
    <property type="molecule type" value="Genomic_DNA"/>
</dbReference>
<keyword evidence="4" id="KW-1185">Reference proteome</keyword>
<name>A0A1Y2A2H3_9PLEO</name>
<proteinExistence type="predicted"/>
<keyword evidence="2" id="KW-0732">Signal</keyword>
<dbReference type="AlphaFoldDB" id="A0A1Y2A2H3"/>
<evidence type="ECO:0000313" key="4">
    <source>
        <dbReference type="Proteomes" id="UP000193144"/>
    </source>
</evidence>
<organism evidence="3 4">
    <name type="scientific">Clohesyomyces aquaticus</name>
    <dbReference type="NCBI Taxonomy" id="1231657"/>
    <lineage>
        <taxon>Eukaryota</taxon>
        <taxon>Fungi</taxon>
        <taxon>Dikarya</taxon>
        <taxon>Ascomycota</taxon>
        <taxon>Pezizomycotina</taxon>
        <taxon>Dothideomycetes</taxon>
        <taxon>Pleosporomycetidae</taxon>
        <taxon>Pleosporales</taxon>
        <taxon>Lindgomycetaceae</taxon>
        <taxon>Clohesyomyces</taxon>
    </lineage>
</organism>
<feature type="chain" id="PRO_5010996957" description="Secreted protein" evidence="2">
    <location>
        <begin position="28"/>
        <end position="78"/>
    </location>
</feature>
<comment type="caution">
    <text evidence="3">The sequence shown here is derived from an EMBL/GenBank/DDBJ whole genome shotgun (WGS) entry which is preliminary data.</text>
</comment>
<evidence type="ECO:0000256" key="1">
    <source>
        <dbReference type="SAM" id="MobiDB-lite"/>
    </source>
</evidence>
<evidence type="ECO:0000256" key="2">
    <source>
        <dbReference type="SAM" id="SignalP"/>
    </source>
</evidence>
<accession>A0A1Y2A2H3</accession>
<sequence length="78" mass="8671">MRVVSGLLCVSYLLSACVSSRFGPVRSKYIEVGLKLIKLGRNVPYRTAQVEREGMSVPRPTLSLEDNSSRKLTPHLPI</sequence>